<keyword evidence="3" id="KW-1185">Reference proteome</keyword>
<comment type="caution">
    <text evidence="1">The sequence shown here is derived from an EMBL/GenBank/DDBJ whole genome shotgun (WGS) entry which is preliminary data.</text>
</comment>
<evidence type="ECO:0000313" key="3">
    <source>
        <dbReference type="Proteomes" id="UP000235388"/>
    </source>
</evidence>
<organism evidence="1 3">
    <name type="scientific">Puccinia coronata f. sp. avenae</name>
    <dbReference type="NCBI Taxonomy" id="200324"/>
    <lineage>
        <taxon>Eukaryota</taxon>
        <taxon>Fungi</taxon>
        <taxon>Dikarya</taxon>
        <taxon>Basidiomycota</taxon>
        <taxon>Pucciniomycotina</taxon>
        <taxon>Pucciniomycetes</taxon>
        <taxon>Pucciniales</taxon>
        <taxon>Pucciniaceae</taxon>
        <taxon>Puccinia</taxon>
    </lineage>
</organism>
<sequence length="108" mass="12155">MLSGRDLKVLGAVRRAGCILRVSCGPPQNSRYWQDIVSRFRRYWQNQKSVFGSPNISFFFEILSAGLLPIMTDPRYSKFAVSQSQIVSRLASHSPSTPLTHCSPPPTR</sequence>
<evidence type="ECO:0000313" key="1">
    <source>
        <dbReference type="EMBL" id="PLW19727.1"/>
    </source>
</evidence>
<proteinExistence type="predicted"/>
<dbReference type="EMBL" id="PGCI01000095">
    <property type="protein sequence ID" value="PLW40992.1"/>
    <property type="molecule type" value="Genomic_DNA"/>
</dbReference>
<dbReference type="EMBL" id="PGCJ01000808">
    <property type="protein sequence ID" value="PLW19727.1"/>
    <property type="molecule type" value="Genomic_DNA"/>
</dbReference>
<name>A0A2N5T2L9_9BASI</name>
<dbReference type="Proteomes" id="UP000235392">
    <property type="component" value="Unassembled WGS sequence"/>
</dbReference>
<gene>
    <name evidence="1" type="ORF">PCANC_07650</name>
    <name evidence="2" type="ORF">PCASD_06597</name>
</gene>
<evidence type="ECO:0000313" key="2">
    <source>
        <dbReference type="EMBL" id="PLW40992.1"/>
    </source>
</evidence>
<dbReference type="AlphaFoldDB" id="A0A2N5T2L9"/>
<protein>
    <submittedName>
        <fullName evidence="1">Uncharacterized protein</fullName>
    </submittedName>
</protein>
<accession>A0A2N5T2L9</accession>
<dbReference type="Proteomes" id="UP000235388">
    <property type="component" value="Unassembled WGS sequence"/>
</dbReference>
<reference evidence="3 4" key="1">
    <citation type="submission" date="2017-11" db="EMBL/GenBank/DDBJ databases">
        <title>De novo assembly and phasing of dikaryotic genomes from two isolates of Puccinia coronata f. sp. avenae, the causal agent of oat crown rust.</title>
        <authorList>
            <person name="Miller M.E."/>
            <person name="Zhang Y."/>
            <person name="Omidvar V."/>
            <person name="Sperschneider J."/>
            <person name="Schwessinger B."/>
            <person name="Raley C."/>
            <person name="Palmer J.M."/>
            <person name="Garnica D."/>
            <person name="Upadhyaya N."/>
            <person name="Rathjen J."/>
            <person name="Taylor J.M."/>
            <person name="Park R.F."/>
            <person name="Dodds P.N."/>
            <person name="Hirsch C.D."/>
            <person name="Kianian S.F."/>
            <person name="Figueroa M."/>
        </authorList>
    </citation>
    <scope>NUCLEOTIDE SEQUENCE [LARGE SCALE GENOMIC DNA]</scope>
    <source>
        <strain evidence="1">12NC29</strain>
        <strain evidence="2">12SD80</strain>
    </source>
</reference>
<evidence type="ECO:0000313" key="4">
    <source>
        <dbReference type="Proteomes" id="UP000235392"/>
    </source>
</evidence>